<feature type="domain" description="LamG-like jellyroll fold" evidence="8">
    <location>
        <begin position="680"/>
        <end position="823"/>
    </location>
</feature>
<comment type="subcellular location">
    <subcellularLocation>
        <location evidence="1">Secreted</location>
    </subcellularLocation>
</comment>
<organism evidence="9 10">
    <name type="scientific">Roseibacillus ishigakijimensis</name>
    <dbReference type="NCBI Taxonomy" id="454146"/>
    <lineage>
        <taxon>Bacteria</taxon>
        <taxon>Pseudomonadati</taxon>
        <taxon>Verrucomicrobiota</taxon>
        <taxon>Verrucomicrobiia</taxon>
        <taxon>Verrucomicrobiales</taxon>
        <taxon>Verrucomicrobiaceae</taxon>
        <taxon>Roseibacillus</taxon>
    </lineage>
</organism>
<protein>
    <recommendedName>
        <fullName evidence="8">LamG-like jellyroll fold domain-containing protein</fullName>
    </recommendedName>
</protein>
<dbReference type="Gene3D" id="3.90.182.10">
    <property type="entry name" value="Toxin - Anthrax Protective Antigen,domain 1"/>
    <property type="match status" value="1"/>
</dbReference>
<dbReference type="PANTHER" id="PTHR37467">
    <property type="entry name" value="EXPORTED CALCIUM-BINDING GLYCOPROTEIN-RELATED"/>
    <property type="match status" value="1"/>
</dbReference>
<keyword evidence="10" id="KW-1185">Reference proteome</keyword>
<evidence type="ECO:0000313" key="10">
    <source>
        <dbReference type="Proteomes" id="UP000604083"/>
    </source>
</evidence>
<feature type="compositionally biased region" description="Polar residues" evidence="6">
    <location>
        <begin position="418"/>
        <end position="430"/>
    </location>
</feature>
<dbReference type="InterPro" id="IPR059100">
    <property type="entry name" value="TSP3_bac"/>
</dbReference>
<dbReference type="Gene3D" id="2.60.120.200">
    <property type="match status" value="2"/>
</dbReference>
<evidence type="ECO:0000259" key="8">
    <source>
        <dbReference type="SMART" id="SM00560"/>
    </source>
</evidence>
<dbReference type="AlphaFoldDB" id="A0A934RSF6"/>
<feature type="compositionally biased region" description="Acidic residues" evidence="6">
    <location>
        <begin position="379"/>
        <end position="412"/>
    </location>
</feature>
<dbReference type="RefSeq" id="WP_200392513.1">
    <property type="nucleotide sequence ID" value="NZ_JAENIO010000040.1"/>
</dbReference>
<feature type="compositionally biased region" description="Polar residues" evidence="6">
    <location>
        <begin position="368"/>
        <end position="377"/>
    </location>
</feature>
<evidence type="ECO:0000256" key="3">
    <source>
        <dbReference type="ARBA" id="ARBA00022729"/>
    </source>
</evidence>
<dbReference type="InterPro" id="IPR006558">
    <property type="entry name" value="LamG-like"/>
</dbReference>
<evidence type="ECO:0000256" key="6">
    <source>
        <dbReference type="SAM" id="MobiDB-lite"/>
    </source>
</evidence>
<feature type="compositionally biased region" description="Acidic residues" evidence="6">
    <location>
        <begin position="553"/>
        <end position="563"/>
    </location>
</feature>
<evidence type="ECO:0000256" key="5">
    <source>
        <dbReference type="ARBA" id="ARBA00023157"/>
    </source>
</evidence>
<dbReference type="Pfam" id="PF18884">
    <property type="entry name" value="TSP3_bac"/>
    <property type="match status" value="5"/>
</dbReference>
<reference evidence="9" key="1">
    <citation type="submission" date="2021-01" db="EMBL/GenBank/DDBJ databases">
        <title>Modified the classification status of verrucomicrobia.</title>
        <authorList>
            <person name="Feng X."/>
        </authorList>
    </citation>
    <scope>NUCLEOTIDE SEQUENCE</scope>
    <source>
        <strain evidence="9">KCTC 12986</strain>
    </source>
</reference>
<gene>
    <name evidence="9" type="ORF">JIN78_13485</name>
</gene>
<name>A0A934RSF6_9BACT</name>
<accession>A0A934RSF6</accession>
<dbReference type="InterPro" id="IPR053180">
    <property type="entry name" value="Ca-binding_acidic-repeat"/>
</dbReference>
<dbReference type="PANTHER" id="PTHR37467:SF1">
    <property type="entry name" value="EXPORTED CALCIUM-BINDING GLYCOPROTEIN"/>
    <property type="match status" value="1"/>
</dbReference>
<dbReference type="SUPFAM" id="SSF49899">
    <property type="entry name" value="Concanavalin A-like lectins/glucanases"/>
    <property type="match status" value="2"/>
</dbReference>
<feature type="compositionally biased region" description="Acidic residues" evidence="6">
    <location>
        <begin position="264"/>
        <end position="274"/>
    </location>
</feature>
<dbReference type="InterPro" id="IPR013320">
    <property type="entry name" value="ConA-like_dom_sf"/>
</dbReference>
<comment type="caution">
    <text evidence="9">The sequence shown here is derived from an EMBL/GenBank/DDBJ whole genome shotgun (WGS) entry which is preliminary data.</text>
</comment>
<keyword evidence="2" id="KW-0964">Secreted</keyword>
<feature type="chain" id="PRO_5037665891" description="LamG-like jellyroll fold domain-containing protein" evidence="7">
    <location>
        <begin position="24"/>
        <end position="932"/>
    </location>
</feature>
<dbReference type="EMBL" id="JAENIO010000040">
    <property type="protein sequence ID" value="MBK1835077.1"/>
    <property type="molecule type" value="Genomic_DNA"/>
</dbReference>
<feature type="compositionally biased region" description="Acidic residues" evidence="6">
    <location>
        <begin position="476"/>
        <end position="488"/>
    </location>
</feature>
<dbReference type="SMART" id="SM00560">
    <property type="entry name" value="LamGL"/>
    <property type="match status" value="2"/>
</dbReference>
<proteinExistence type="predicted"/>
<keyword evidence="3 7" id="KW-0732">Signal</keyword>
<keyword evidence="4" id="KW-0106">Calcium</keyword>
<feature type="domain" description="LamG-like jellyroll fold" evidence="8">
    <location>
        <begin position="97"/>
        <end position="245"/>
    </location>
</feature>
<feature type="region of interest" description="Disordered" evidence="6">
    <location>
        <begin position="324"/>
        <end position="608"/>
    </location>
</feature>
<keyword evidence="5" id="KW-1015">Disulfide bond</keyword>
<evidence type="ECO:0000256" key="2">
    <source>
        <dbReference type="ARBA" id="ARBA00022525"/>
    </source>
</evidence>
<feature type="region of interest" description="Disordered" evidence="6">
    <location>
        <begin position="255"/>
        <end position="310"/>
    </location>
</feature>
<feature type="compositionally biased region" description="Acidic residues" evidence="6">
    <location>
        <begin position="531"/>
        <end position="545"/>
    </location>
</feature>
<dbReference type="Proteomes" id="UP000604083">
    <property type="component" value="Unassembled WGS sequence"/>
</dbReference>
<evidence type="ECO:0000313" key="9">
    <source>
        <dbReference type="EMBL" id="MBK1835077.1"/>
    </source>
</evidence>
<evidence type="ECO:0000256" key="4">
    <source>
        <dbReference type="ARBA" id="ARBA00022837"/>
    </source>
</evidence>
<sequence>MKAQSLPLICTGAILTTAMSASADLVHYYNFNGATPGIALDSGSAAEAASNGTWAGDVGADVPTTGQMGGAIRMNDEDGGNGQEHYRLTPAGLDGATAATVSMWFKLESDNDNAGGYTGLFMSREVDFDSTGDETADKENQNWGLAFRNSSGPRRLDVRVNGAASSHSTDLPDNEWHHVAFTWDGSTGERVVYVNGEVEDTSTVNTGKIIAAGEWRLSDDACCGGREINGSVDDVAIWDEVLDAAAIEAIYTNGQSGVGVLPDSDGDGLTDEQETSGSRNPFDASGNLVGAGSNGAPTDPNAADSDNDGATDLEEVFGLLNPFVNNTLSDEPAGGPYVGHDPTDPNDDSTDGDSLPDLWEMENFLDPNDSTGDNGNTGDPDEDALSNLEEFDEETDPQNADTDGDGLSDSEELSGSLNTAFGNEATNPTAADSDDDGLSDWEEVTGALNPFKDGVLIADPGETPYTDHDATNPNDEYSDGDDMTDKEEIDNKLDPNSDTGDNGNDGDPDGDGITNVVEVLDNGTDPRNADTDGDGLTDGEEDTEGTDPLLADTDGDSITDFDELNSQIDGEGHGFSATDPTAVDSDGDGFPDAIELRSEPATDPQDAASFPAVKPVAYWPMDETGDTNTAIEWIKRHDAVATNAPLWTSGKFNNAVDIQGASAADQWLAAPQIAGLNGATDLTVSAWIYVKNGNTGYRGILTTRGEGLTGNENWGLNIEGNNKQTDNRVPTSGTGGSVGLDHTPTAGEFATVTWYHVAMTYDSAADALVAYINGVPSATSTQSYPMTLTGLGWNIGMDINSSTRDLDGLIDDAALFNVALSPEEIQAIYDRGENGETIADIYELTAPVVETAGIEIVSCNYDADADQVTIAWKGGVNLPNVSSFTIRSSADLSTPIAEWDIVTTGLPNDMDEATITLPNQTGQRMFYVIEGN</sequence>
<evidence type="ECO:0000256" key="1">
    <source>
        <dbReference type="ARBA" id="ARBA00004613"/>
    </source>
</evidence>
<feature type="signal peptide" evidence="7">
    <location>
        <begin position="1"/>
        <end position="23"/>
    </location>
</feature>
<evidence type="ECO:0000256" key="7">
    <source>
        <dbReference type="SAM" id="SignalP"/>
    </source>
</evidence>
<feature type="compositionally biased region" description="Acidic residues" evidence="6">
    <location>
        <begin position="432"/>
        <end position="443"/>
    </location>
</feature>
<dbReference type="Pfam" id="PF13385">
    <property type="entry name" value="Laminin_G_3"/>
    <property type="match status" value="2"/>
</dbReference>